<dbReference type="GO" id="GO:0000184">
    <property type="term" value="P:nuclear-transcribed mRNA catabolic process, nonsense-mediated decay"/>
    <property type="evidence" value="ECO:0007669"/>
    <property type="project" value="InterPro"/>
</dbReference>
<evidence type="ECO:0000256" key="4">
    <source>
        <dbReference type="ARBA" id="ARBA00022490"/>
    </source>
</evidence>
<feature type="compositionally biased region" description="Low complexity" evidence="9">
    <location>
        <begin position="274"/>
        <end position="283"/>
    </location>
</feature>
<feature type="compositionally biased region" description="Low complexity" evidence="9">
    <location>
        <begin position="645"/>
        <end position="659"/>
    </location>
</feature>
<dbReference type="PANTHER" id="PTHR23114:SF17">
    <property type="entry name" value="M7GPPPN-MRNA HYDROLASE"/>
    <property type="match status" value="1"/>
</dbReference>
<dbReference type="PANTHER" id="PTHR23114">
    <property type="entry name" value="M7GPPPN-MRNA HYDROLASE"/>
    <property type="match status" value="1"/>
</dbReference>
<dbReference type="Pfam" id="PF05026">
    <property type="entry name" value="DCP2"/>
    <property type="match status" value="1"/>
</dbReference>
<evidence type="ECO:0000256" key="3">
    <source>
        <dbReference type="ARBA" id="ARBA00005279"/>
    </source>
</evidence>
<dbReference type="InterPro" id="IPR007722">
    <property type="entry name" value="DCP2_BoxA"/>
</dbReference>
<sequence length="695" mass="74480">MGKAKGGASAEASAKSVALREELENLSCRFIVNLPANELASIERIGFQVEQAHWFYLDFLCPLNPDLPELNLKRFSEEILHVSSLVVPLIRLYMEKGPKSLELAFSQFMQYKTRVPVCGAILLNKDWNKCVLVKGWSKGASWTFPKGKINQDEPERDCALRELREETGVDASHLLPPDSRDYLELTMREQKVRLYIVPGLSEDTPMETQTRREISRIEWFPLSDLPTGKKDKKPRPELGGKFYLITPFVTRLRQWIQANKRTHPHKPPRPQTPQPAQSSAPAKAEGESISLDALFGAAAPVQRPGLIALPPAAQKQMQASRPQTPSSPQQKRQGKANARTPGKIQNHSAKPSPQGTPQGTPGGTPQTSDSSKLLLNLLQGSQPVPAPQAESEPSREDGSTALRNLLGLKSDAVPSTLQPSGPQSTTSREEHQARLYSILGMPHQVPAAPPASPWPAVGVPPAHGPWPPTPAHEKPGPGPVESPAAPAGPSQAEEHRKRLLGLLGGPRPAAPSTPPAAEASSASPHPAPQVSAPFGFPGQAGAQAPHMPPYPQHLPHYPASMHQMPPHQMPPHQPPRPPHFGASAGHPEPWHSAPSRSTPTSPPAAGTTPQSHQHALLSTLLSPPASSARPVHFPTSHAPPPPEPLARSPAPANNSANLLGILNQPRSSSSPSTPGGSVPSTQANSNPLLATLLGK</sequence>
<proteinExistence type="inferred from homology"/>
<keyword evidence="12" id="KW-1185">Reference proteome</keyword>
<keyword evidence="5" id="KW-0479">Metal-binding</keyword>
<dbReference type="InterPro" id="IPR020084">
    <property type="entry name" value="NUDIX_hydrolase_CS"/>
</dbReference>
<evidence type="ECO:0000256" key="6">
    <source>
        <dbReference type="ARBA" id="ARBA00022801"/>
    </source>
</evidence>
<reference evidence="11" key="1">
    <citation type="submission" date="2023-03" db="EMBL/GenBank/DDBJ databases">
        <title>Mating type loci evolution in Malassezia.</title>
        <authorList>
            <person name="Coelho M.A."/>
        </authorList>
    </citation>
    <scope>NUCLEOTIDE SEQUENCE</scope>
    <source>
        <strain evidence="11">CBS 14135</strain>
    </source>
</reference>
<dbReference type="FunFam" id="3.90.79.10:FF:000003">
    <property type="entry name" value="M7GpppN-mRNA hydrolase isoform 2"/>
    <property type="match status" value="1"/>
</dbReference>
<evidence type="ECO:0000313" key="11">
    <source>
        <dbReference type="EMBL" id="WFC94176.1"/>
    </source>
</evidence>
<feature type="region of interest" description="Disordered" evidence="9">
    <location>
        <begin position="312"/>
        <end position="370"/>
    </location>
</feature>
<dbReference type="GO" id="GO:0000290">
    <property type="term" value="P:deadenylation-dependent decapping of nuclear-transcribed mRNA"/>
    <property type="evidence" value="ECO:0007669"/>
    <property type="project" value="InterPro"/>
</dbReference>
<dbReference type="GO" id="GO:0140933">
    <property type="term" value="F:5'-(N(7)-methylguanosine 5'-triphospho)-[mRNA] hydrolase activity"/>
    <property type="evidence" value="ECO:0007669"/>
    <property type="project" value="UniProtKB-EC"/>
</dbReference>
<feature type="region of interest" description="Disordered" evidence="9">
    <location>
        <begin position="261"/>
        <end position="286"/>
    </location>
</feature>
<dbReference type="InterPro" id="IPR044099">
    <property type="entry name" value="Dcp2_NUDIX"/>
</dbReference>
<evidence type="ECO:0000256" key="7">
    <source>
        <dbReference type="ARBA" id="ARBA00022884"/>
    </source>
</evidence>
<dbReference type="PROSITE" id="PS00893">
    <property type="entry name" value="NUDIX_BOX"/>
    <property type="match status" value="1"/>
</dbReference>
<dbReference type="GO" id="GO:0003723">
    <property type="term" value="F:RNA binding"/>
    <property type="evidence" value="ECO:0007669"/>
    <property type="project" value="UniProtKB-KW"/>
</dbReference>
<gene>
    <name evidence="11" type="primary">DCP2</name>
    <name evidence="11" type="ORF">MBRA1_000809</name>
</gene>
<comment type="similarity">
    <text evidence="3">Belongs to the Nudix hydrolase family. DCP2 subfamily.</text>
</comment>
<dbReference type="CDD" id="cd03672">
    <property type="entry name" value="NUDIX_Dcp2p_Nudt20"/>
    <property type="match status" value="1"/>
</dbReference>
<feature type="compositionally biased region" description="Polar residues" evidence="9">
    <location>
        <begin position="315"/>
        <end position="331"/>
    </location>
</feature>
<dbReference type="SUPFAM" id="SSF55811">
    <property type="entry name" value="Nudix"/>
    <property type="match status" value="1"/>
</dbReference>
<comment type="subcellular location">
    <subcellularLocation>
        <location evidence="2">Cytoplasm</location>
    </subcellularLocation>
</comment>
<keyword evidence="4" id="KW-0963">Cytoplasm</keyword>
<dbReference type="InterPro" id="IPR015797">
    <property type="entry name" value="NUDIX_hydrolase-like_dom_sf"/>
</dbReference>
<keyword evidence="6 11" id="KW-0378">Hydrolase</keyword>
<feature type="compositionally biased region" description="Low complexity" evidence="9">
    <location>
        <begin position="667"/>
        <end position="681"/>
    </location>
</feature>
<protein>
    <submittedName>
        <fullName evidence="11">5'-(N(7)-methylguanosine 5'-triphospho)-[mRNA] hydrolase</fullName>
        <ecNumber evidence="11">3.6.1.62</ecNumber>
    </submittedName>
</protein>
<dbReference type="GO" id="GO:0030145">
    <property type="term" value="F:manganese ion binding"/>
    <property type="evidence" value="ECO:0007669"/>
    <property type="project" value="InterPro"/>
</dbReference>
<dbReference type="EMBL" id="CP119951">
    <property type="protein sequence ID" value="WFC94176.1"/>
    <property type="molecule type" value="Genomic_DNA"/>
</dbReference>
<evidence type="ECO:0000259" key="10">
    <source>
        <dbReference type="PROSITE" id="PS51462"/>
    </source>
</evidence>
<feature type="compositionally biased region" description="Pro residues" evidence="9">
    <location>
        <begin position="462"/>
        <end position="480"/>
    </location>
</feature>
<feature type="region of interest" description="Disordered" evidence="9">
    <location>
        <begin position="409"/>
        <end position="430"/>
    </location>
</feature>
<feature type="compositionally biased region" description="Low complexity" evidence="9">
    <location>
        <begin position="515"/>
        <end position="533"/>
    </location>
</feature>
<dbReference type="Gene3D" id="1.10.10.1050">
    <property type="entry name" value="Dcp2, box A domain"/>
    <property type="match status" value="1"/>
</dbReference>
<comment type="cofactor">
    <cofactor evidence="1">
        <name>Mn(2+)</name>
        <dbReference type="ChEBI" id="CHEBI:29035"/>
    </cofactor>
</comment>
<dbReference type="Proteomes" id="UP001216638">
    <property type="component" value="Chromosome 1"/>
</dbReference>
<dbReference type="SUPFAM" id="SSF140586">
    <property type="entry name" value="Dcp2 domain-like"/>
    <property type="match status" value="1"/>
</dbReference>
<evidence type="ECO:0000256" key="1">
    <source>
        <dbReference type="ARBA" id="ARBA00001936"/>
    </source>
</evidence>
<name>A0AAF0DR96_9BASI</name>
<evidence type="ECO:0000256" key="9">
    <source>
        <dbReference type="SAM" id="MobiDB-lite"/>
    </source>
</evidence>
<dbReference type="Gene3D" id="3.90.79.10">
    <property type="entry name" value="Nucleoside Triphosphate Pyrophosphohydrolase"/>
    <property type="match status" value="1"/>
</dbReference>
<keyword evidence="8" id="KW-0464">Manganese</keyword>
<keyword evidence="7" id="KW-0694">RNA-binding</keyword>
<evidence type="ECO:0000256" key="8">
    <source>
        <dbReference type="ARBA" id="ARBA00023211"/>
    </source>
</evidence>
<dbReference type="EC" id="3.6.1.62" evidence="11"/>
<feature type="compositionally biased region" description="Polar residues" evidence="9">
    <location>
        <begin position="413"/>
        <end position="426"/>
    </location>
</feature>
<evidence type="ECO:0000256" key="5">
    <source>
        <dbReference type="ARBA" id="ARBA00022723"/>
    </source>
</evidence>
<dbReference type="InterPro" id="IPR036189">
    <property type="entry name" value="DCP2_BoxA_sf"/>
</dbReference>
<accession>A0AAF0DR96</accession>
<feature type="domain" description="Nudix hydrolase" evidence="10">
    <location>
        <begin position="113"/>
        <end position="242"/>
    </location>
</feature>
<dbReference type="GO" id="GO:0000932">
    <property type="term" value="C:P-body"/>
    <property type="evidence" value="ECO:0007669"/>
    <property type="project" value="TreeGrafter"/>
</dbReference>
<evidence type="ECO:0000313" key="12">
    <source>
        <dbReference type="Proteomes" id="UP001216638"/>
    </source>
</evidence>
<dbReference type="Pfam" id="PF00293">
    <property type="entry name" value="NUDIX"/>
    <property type="match status" value="1"/>
</dbReference>
<dbReference type="SMART" id="SM01125">
    <property type="entry name" value="DCP2"/>
    <property type="match status" value="1"/>
</dbReference>
<dbReference type="AlphaFoldDB" id="A0AAF0DR96"/>
<feature type="region of interest" description="Disordered" evidence="9">
    <location>
        <begin position="447"/>
        <end position="695"/>
    </location>
</feature>
<feature type="compositionally biased region" description="Pro residues" evidence="9">
    <location>
        <begin position="567"/>
        <end position="578"/>
    </location>
</feature>
<dbReference type="InterPro" id="IPR000086">
    <property type="entry name" value="NUDIX_hydrolase_dom"/>
</dbReference>
<feature type="compositionally biased region" description="Low complexity" evidence="9">
    <location>
        <begin position="353"/>
        <end position="367"/>
    </location>
</feature>
<evidence type="ECO:0000256" key="2">
    <source>
        <dbReference type="ARBA" id="ARBA00004496"/>
    </source>
</evidence>
<feature type="compositionally biased region" description="Low complexity" evidence="9">
    <location>
        <begin position="592"/>
        <end position="630"/>
    </location>
</feature>
<dbReference type="PROSITE" id="PS51462">
    <property type="entry name" value="NUDIX"/>
    <property type="match status" value="1"/>
</dbReference>
<organism evidence="11 12">
    <name type="scientific">Malassezia brasiliensis</name>
    <dbReference type="NCBI Taxonomy" id="1821822"/>
    <lineage>
        <taxon>Eukaryota</taxon>
        <taxon>Fungi</taxon>
        <taxon>Dikarya</taxon>
        <taxon>Basidiomycota</taxon>
        <taxon>Ustilaginomycotina</taxon>
        <taxon>Malasseziomycetes</taxon>
        <taxon>Malasseziales</taxon>
        <taxon>Malasseziaceae</taxon>
        <taxon>Malassezia</taxon>
    </lineage>
</organism>